<feature type="transmembrane region" description="Helical" evidence="2">
    <location>
        <begin position="100"/>
        <end position="117"/>
    </location>
</feature>
<keyword evidence="2" id="KW-0472">Membrane</keyword>
<dbReference type="PANTHER" id="PTHR28008">
    <property type="entry name" value="DOMAIN PROTEIN, PUTATIVE (AFU_ORTHOLOGUE AFUA_3G10980)-RELATED"/>
    <property type="match status" value="1"/>
</dbReference>
<sequence length="232" mass="25556">MRIRYQFAGAFIFLLILAGYVGLLPHSASSSIPPQLQPSDKFLHVVTFFTLSLTFYWVIDTSRRRVLHLSLLVCTLILGIGSEILQGILPNDREFDPFDILANVVGSLGAIGLCSWYHRRMLERRRLARFGALAGDDHGNNNDIELGIGADAHGQGDSHESSGLGPQETGVLTLEQQVDRWDENTVDKYDMEEDAEDAGALRNTIPDRDQGSSPAVAHPDGINDGGRKKRSD</sequence>
<dbReference type="AlphaFoldDB" id="A0A507QH18"/>
<feature type="region of interest" description="Disordered" evidence="1">
    <location>
        <begin position="182"/>
        <end position="232"/>
    </location>
</feature>
<dbReference type="NCBIfam" id="NF037970">
    <property type="entry name" value="vanZ_1"/>
    <property type="match status" value="1"/>
</dbReference>
<keyword evidence="2" id="KW-0812">Transmembrane</keyword>
<evidence type="ECO:0000256" key="1">
    <source>
        <dbReference type="SAM" id="MobiDB-lite"/>
    </source>
</evidence>
<protein>
    <recommendedName>
        <fullName evidence="5">VanZ-like domain-containing protein</fullName>
    </recommendedName>
</protein>
<name>A0A507QH18_MONPU</name>
<reference evidence="3 4" key="1">
    <citation type="submission" date="2019-06" db="EMBL/GenBank/DDBJ databases">
        <title>Wine fermentation using esterase from Monascus purpureus.</title>
        <authorList>
            <person name="Geng C."/>
            <person name="Zhang Y."/>
        </authorList>
    </citation>
    <scope>NUCLEOTIDE SEQUENCE [LARGE SCALE GENOMIC DNA]</scope>
    <source>
        <strain evidence="3">HQ1</strain>
    </source>
</reference>
<keyword evidence="4" id="KW-1185">Reference proteome</keyword>
<evidence type="ECO:0000256" key="2">
    <source>
        <dbReference type="SAM" id="Phobius"/>
    </source>
</evidence>
<feature type="region of interest" description="Disordered" evidence="1">
    <location>
        <begin position="145"/>
        <end position="167"/>
    </location>
</feature>
<gene>
    <name evidence="3" type="ORF">MPDQ_004734</name>
</gene>
<dbReference type="PANTHER" id="PTHR28008:SF1">
    <property type="entry name" value="DOMAIN PROTEIN, PUTATIVE (AFU_ORTHOLOGUE AFUA_3G10980)-RELATED"/>
    <property type="match status" value="1"/>
</dbReference>
<evidence type="ECO:0000313" key="3">
    <source>
        <dbReference type="EMBL" id="TQB67778.1"/>
    </source>
</evidence>
<accession>A0A507QH18</accession>
<comment type="caution">
    <text evidence="3">The sequence shown here is derived from an EMBL/GenBank/DDBJ whole genome shotgun (WGS) entry which is preliminary data.</text>
</comment>
<feature type="transmembrane region" description="Helical" evidence="2">
    <location>
        <begin position="41"/>
        <end position="59"/>
    </location>
</feature>
<feature type="transmembrane region" description="Helical" evidence="2">
    <location>
        <begin position="66"/>
        <end position="88"/>
    </location>
</feature>
<dbReference type="EMBL" id="VIFY01000308">
    <property type="protein sequence ID" value="TQB67778.1"/>
    <property type="molecule type" value="Genomic_DNA"/>
</dbReference>
<organism evidence="3 4">
    <name type="scientific">Monascus purpureus</name>
    <name type="common">Red mold</name>
    <name type="synonym">Monascus anka</name>
    <dbReference type="NCBI Taxonomy" id="5098"/>
    <lineage>
        <taxon>Eukaryota</taxon>
        <taxon>Fungi</taxon>
        <taxon>Dikarya</taxon>
        <taxon>Ascomycota</taxon>
        <taxon>Pezizomycotina</taxon>
        <taxon>Eurotiomycetes</taxon>
        <taxon>Eurotiomycetidae</taxon>
        <taxon>Eurotiales</taxon>
        <taxon>Aspergillaceae</taxon>
        <taxon>Monascus</taxon>
    </lineage>
</organism>
<dbReference type="Proteomes" id="UP000319663">
    <property type="component" value="Unassembled WGS sequence"/>
</dbReference>
<evidence type="ECO:0008006" key="5">
    <source>
        <dbReference type="Google" id="ProtNLM"/>
    </source>
</evidence>
<evidence type="ECO:0000313" key="4">
    <source>
        <dbReference type="Proteomes" id="UP000319663"/>
    </source>
</evidence>
<dbReference type="OrthoDB" id="63581at2759"/>
<keyword evidence="2" id="KW-1133">Transmembrane helix</keyword>
<proteinExistence type="predicted"/>